<dbReference type="AlphaFoldDB" id="A0A1V4SSW1"/>
<protein>
    <submittedName>
        <fullName evidence="1">Uncharacterized protein</fullName>
    </submittedName>
</protein>
<reference evidence="1 2" key="1">
    <citation type="submission" date="2016-02" db="EMBL/GenBank/DDBJ databases">
        <title>Genome sequence of Clostridium thermobutyricum DSM 4928.</title>
        <authorList>
            <person name="Poehlein A."/>
            <person name="Daniel R."/>
        </authorList>
    </citation>
    <scope>NUCLEOTIDE SEQUENCE [LARGE SCALE GENOMIC DNA]</scope>
    <source>
        <strain evidence="1 2">DSM 4928</strain>
    </source>
</reference>
<comment type="caution">
    <text evidence="1">The sequence shown here is derived from an EMBL/GenBank/DDBJ whole genome shotgun (WGS) entry which is preliminary data.</text>
</comment>
<dbReference type="Proteomes" id="UP000191448">
    <property type="component" value="Unassembled WGS sequence"/>
</dbReference>
<evidence type="ECO:0000313" key="2">
    <source>
        <dbReference type="Proteomes" id="UP000191448"/>
    </source>
</evidence>
<dbReference type="EMBL" id="LTAY01000081">
    <property type="protein sequence ID" value="OPX46535.1"/>
    <property type="molecule type" value="Genomic_DNA"/>
</dbReference>
<gene>
    <name evidence="1" type="ORF">CLTHE_27560</name>
</gene>
<name>A0A1V4SSW1_9CLOT</name>
<evidence type="ECO:0000313" key="1">
    <source>
        <dbReference type="EMBL" id="OPX46535.1"/>
    </source>
</evidence>
<sequence length="38" mass="4594">MIEKKNVLLPMRFDPKYNVDEISFPYCEVNLLYGEEKK</sequence>
<organism evidence="1 2">
    <name type="scientific">Clostridium thermobutyricum DSM 4928</name>
    <dbReference type="NCBI Taxonomy" id="1121339"/>
    <lineage>
        <taxon>Bacteria</taxon>
        <taxon>Bacillati</taxon>
        <taxon>Bacillota</taxon>
        <taxon>Clostridia</taxon>
        <taxon>Eubacteriales</taxon>
        <taxon>Clostridiaceae</taxon>
        <taxon>Clostridium</taxon>
    </lineage>
</organism>
<accession>A0A1V4SSW1</accession>
<proteinExistence type="predicted"/>